<protein>
    <submittedName>
        <fullName evidence="9">MgtC/SapB family protein</fullName>
    </submittedName>
</protein>
<dbReference type="PRINTS" id="PR01837">
    <property type="entry name" value="MGTCSAPBPROT"/>
</dbReference>
<reference evidence="9 10" key="1">
    <citation type="submission" date="2023-07" db="EMBL/GenBank/DDBJ databases">
        <title>Paenibacillus sp. JX-17 nov. isolated from soil.</title>
        <authorList>
            <person name="Wan Y."/>
            <person name="Liu B."/>
        </authorList>
    </citation>
    <scope>NUCLEOTIDE SEQUENCE [LARGE SCALE GENOMIC DNA]</scope>
    <source>
        <strain evidence="9 10">JX-17</strain>
    </source>
</reference>
<dbReference type="RefSeq" id="WP_305024336.1">
    <property type="nucleotide sequence ID" value="NZ_JAUQTB010000006.1"/>
</dbReference>
<feature type="transmembrane region" description="Helical" evidence="7">
    <location>
        <begin position="72"/>
        <end position="90"/>
    </location>
</feature>
<comment type="similarity">
    <text evidence="2">Belongs to the MgtC/SapB family.</text>
</comment>
<keyword evidence="5 7" id="KW-1133">Transmembrane helix</keyword>
<feature type="domain" description="MgtC/SapB/SrpB/YhiD N-terminal" evidence="8">
    <location>
        <begin position="13"/>
        <end position="136"/>
    </location>
</feature>
<feature type="transmembrane region" description="Helical" evidence="7">
    <location>
        <begin position="102"/>
        <end position="132"/>
    </location>
</feature>
<comment type="subcellular location">
    <subcellularLocation>
        <location evidence="1">Cell membrane</location>
        <topology evidence="1">Multi-pass membrane protein</topology>
    </subcellularLocation>
</comment>
<evidence type="ECO:0000256" key="4">
    <source>
        <dbReference type="ARBA" id="ARBA00022692"/>
    </source>
</evidence>
<evidence type="ECO:0000256" key="6">
    <source>
        <dbReference type="ARBA" id="ARBA00023136"/>
    </source>
</evidence>
<evidence type="ECO:0000256" key="2">
    <source>
        <dbReference type="ARBA" id="ARBA00009298"/>
    </source>
</evidence>
<dbReference type="InterPro" id="IPR003416">
    <property type="entry name" value="MgtC/SapB/SrpB/YhiD_fam"/>
</dbReference>
<dbReference type="SUPFAM" id="SSF55021">
    <property type="entry name" value="ACT-like"/>
    <property type="match status" value="1"/>
</dbReference>
<gene>
    <name evidence="9" type="ORF">Q5741_11980</name>
</gene>
<dbReference type="PANTHER" id="PTHR33778">
    <property type="entry name" value="PROTEIN MGTC"/>
    <property type="match status" value="1"/>
</dbReference>
<keyword evidence="4 7" id="KW-0812">Transmembrane</keyword>
<dbReference type="EMBL" id="JAUQTB010000006">
    <property type="protein sequence ID" value="MDO7907129.1"/>
    <property type="molecule type" value="Genomic_DNA"/>
</dbReference>
<keyword evidence="3" id="KW-1003">Cell membrane</keyword>
<evidence type="ECO:0000313" key="9">
    <source>
        <dbReference type="EMBL" id="MDO7907129.1"/>
    </source>
</evidence>
<comment type="caution">
    <text evidence="9">The sequence shown here is derived from an EMBL/GenBank/DDBJ whole genome shotgun (WGS) entry which is preliminary data.</text>
</comment>
<evidence type="ECO:0000256" key="5">
    <source>
        <dbReference type="ARBA" id="ARBA00022989"/>
    </source>
</evidence>
<keyword evidence="6 7" id="KW-0472">Membrane</keyword>
<evidence type="ECO:0000259" key="8">
    <source>
        <dbReference type="Pfam" id="PF02308"/>
    </source>
</evidence>
<evidence type="ECO:0000256" key="3">
    <source>
        <dbReference type="ARBA" id="ARBA00022475"/>
    </source>
</evidence>
<name>A0ABT9CCY1_9BACL</name>
<proteinExistence type="inferred from homology"/>
<evidence type="ECO:0000256" key="7">
    <source>
        <dbReference type="SAM" id="Phobius"/>
    </source>
</evidence>
<dbReference type="Proteomes" id="UP001240171">
    <property type="component" value="Unassembled WGS sequence"/>
</dbReference>
<evidence type="ECO:0000256" key="1">
    <source>
        <dbReference type="ARBA" id="ARBA00004651"/>
    </source>
</evidence>
<feature type="transmembrane region" description="Helical" evidence="7">
    <location>
        <begin position="33"/>
        <end position="52"/>
    </location>
</feature>
<keyword evidence="10" id="KW-1185">Reference proteome</keyword>
<dbReference type="Pfam" id="PF02308">
    <property type="entry name" value="MgtC"/>
    <property type="match status" value="1"/>
</dbReference>
<sequence>MEWIQWEFQLRVLLAGVCGAVIGYERKSRMKEAGVRTHFVVAIGASLMMVVSKYGFEDLGNWQNVSLDPSRVAAQVVSGVGFLGAGMIFTQRNMIKGLTTAAGIWTTAGIGLGIGAGLYAVGVGCTIMLVLAQSLMHSRIYRKTIPSTHRLEMQVRNEPGAIESVLQMLKENRVRVSGFRTERSKEDRDLITVNAGVKLAGGAEGVEELLPFIQQLGAVESVEAK</sequence>
<dbReference type="InterPro" id="IPR045865">
    <property type="entry name" value="ACT-like_dom_sf"/>
</dbReference>
<dbReference type="InterPro" id="IPR049177">
    <property type="entry name" value="MgtC_SapB_SrpB_YhiD_N"/>
</dbReference>
<organism evidence="9 10">
    <name type="scientific">Paenibacillus lacisoli</name>
    <dbReference type="NCBI Taxonomy" id="3064525"/>
    <lineage>
        <taxon>Bacteria</taxon>
        <taxon>Bacillati</taxon>
        <taxon>Bacillota</taxon>
        <taxon>Bacilli</taxon>
        <taxon>Bacillales</taxon>
        <taxon>Paenibacillaceae</taxon>
        <taxon>Paenibacillus</taxon>
    </lineage>
</organism>
<accession>A0ABT9CCY1</accession>
<evidence type="ECO:0000313" key="10">
    <source>
        <dbReference type="Proteomes" id="UP001240171"/>
    </source>
</evidence>
<dbReference type="PANTHER" id="PTHR33778:SF1">
    <property type="entry name" value="MAGNESIUM TRANSPORTER YHID-RELATED"/>
    <property type="match status" value="1"/>
</dbReference>